<evidence type="ECO:0000256" key="3">
    <source>
        <dbReference type="ARBA" id="ARBA00022722"/>
    </source>
</evidence>
<feature type="compositionally biased region" description="Acidic residues" evidence="7">
    <location>
        <begin position="177"/>
        <end position="187"/>
    </location>
</feature>
<dbReference type="SUPFAM" id="SSF69065">
    <property type="entry name" value="RNase III domain-like"/>
    <property type="match status" value="1"/>
</dbReference>
<keyword evidence="2 6" id="KW-0698">rRNA processing</keyword>
<dbReference type="CDD" id="cd00593">
    <property type="entry name" value="RIBOc"/>
    <property type="match status" value="1"/>
</dbReference>
<dbReference type="GO" id="GO:0004525">
    <property type="term" value="F:ribonuclease III activity"/>
    <property type="evidence" value="ECO:0007669"/>
    <property type="project" value="InterPro"/>
</dbReference>
<comment type="similarity">
    <text evidence="6">Belongs to the MrnC RNase family.</text>
</comment>
<dbReference type="Gene3D" id="1.10.1520.10">
    <property type="entry name" value="Ribonuclease III domain"/>
    <property type="match status" value="1"/>
</dbReference>
<keyword evidence="6" id="KW-0460">Magnesium</keyword>
<evidence type="ECO:0000256" key="5">
    <source>
        <dbReference type="ARBA" id="ARBA00022801"/>
    </source>
</evidence>
<dbReference type="PANTHER" id="PTHR34276:SF1">
    <property type="entry name" value="MINI-RIBONUCLEASE 3"/>
    <property type="match status" value="1"/>
</dbReference>
<dbReference type="SMART" id="SM00535">
    <property type="entry name" value="RIBOc"/>
    <property type="match status" value="1"/>
</dbReference>
<comment type="subcellular location">
    <subcellularLocation>
        <location evidence="6">Cytoplasm</location>
    </subcellularLocation>
</comment>
<reference evidence="9 10" key="1">
    <citation type="submission" date="2020-08" db="EMBL/GenBank/DDBJ databases">
        <title>Draft genome sequencing of an Anaerocolumna strain isolated from anoxic soil subjected to BSD treatment.</title>
        <authorList>
            <person name="Uek A."/>
            <person name="Tonouchi A."/>
        </authorList>
    </citation>
    <scope>NUCLEOTIDE SEQUENCE [LARGE SCALE GENOMIC DNA]</scope>
    <source>
        <strain evidence="9 10">CTTW</strain>
    </source>
</reference>
<dbReference type="GO" id="GO:0005737">
    <property type="term" value="C:cytoplasm"/>
    <property type="evidence" value="ECO:0007669"/>
    <property type="project" value="UniProtKB-SubCell"/>
</dbReference>
<dbReference type="KEGG" id="acht:bsdcttw_39150"/>
<dbReference type="EC" id="3.1.26.-" evidence="6"/>
<comment type="cofactor">
    <cofactor evidence="6">
        <name>Mg(2+)</name>
        <dbReference type="ChEBI" id="CHEBI:18420"/>
    </cofactor>
</comment>
<feature type="active site" evidence="6">
    <location>
        <position position="37"/>
    </location>
</feature>
<evidence type="ECO:0000259" key="8">
    <source>
        <dbReference type="SMART" id="SM00535"/>
    </source>
</evidence>
<proteinExistence type="inferred from homology"/>
<accession>A0A7I8DU70</accession>
<dbReference type="GO" id="GO:0019843">
    <property type="term" value="F:rRNA binding"/>
    <property type="evidence" value="ECO:0007669"/>
    <property type="project" value="UniProtKB-UniRule"/>
</dbReference>
<dbReference type="AlphaFoldDB" id="A0A7I8DU70"/>
<dbReference type="InterPro" id="IPR036389">
    <property type="entry name" value="RNase_III_sf"/>
</dbReference>
<feature type="region of interest" description="Disordered" evidence="7">
    <location>
        <begin position="144"/>
        <end position="194"/>
    </location>
</feature>
<sequence length="194" mass="21941">MEKGLEEGLIRLIKDAFALPDTDLKTYSPLTLAYIGDVVYDLIIRTLVVEQGNAPVNKLHKRVSSMVKASAQMELYHGIEDMLTEEELSIYKRGRNAKSFTTAKNATITEYRSATGLEALMGYLYLDNRLDRVLELMKAGLERRSAAASVTPKENATKSNEMKKEQEEKKCDLSETLQEEDDTEILIESEKELE</sequence>
<organism evidence="9 10">
    <name type="scientific">Anaerocolumna chitinilytica</name>
    <dbReference type="NCBI Taxonomy" id="1727145"/>
    <lineage>
        <taxon>Bacteria</taxon>
        <taxon>Bacillati</taxon>
        <taxon>Bacillota</taxon>
        <taxon>Clostridia</taxon>
        <taxon>Lachnospirales</taxon>
        <taxon>Lachnospiraceae</taxon>
        <taxon>Anaerocolumna</taxon>
    </lineage>
</organism>
<keyword evidence="6" id="KW-0699">rRNA-binding</keyword>
<dbReference type="InterPro" id="IPR008226">
    <property type="entry name" value="Mini3_fam"/>
</dbReference>
<evidence type="ECO:0000256" key="4">
    <source>
        <dbReference type="ARBA" id="ARBA00022759"/>
    </source>
</evidence>
<protein>
    <recommendedName>
        <fullName evidence="6">Mini-ribonuclease 3</fullName>
        <shortName evidence="6">Mini-3</shortName>
        <shortName evidence="6">Mini-RNase 3</shortName>
        <ecNumber evidence="6">3.1.26.-</ecNumber>
    </recommendedName>
    <alternativeName>
        <fullName evidence="6">Mini-RNase III</fullName>
        <shortName evidence="6">Mini-III</shortName>
    </alternativeName>
</protein>
<dbReference type="EMBL" id="AP023368">
    <property type="protein sequence ID" value="BCK00875.1"/>
    <property type="molecule type" value="Genomic_DNA"/>
</dbReference>
<comment type="function">
    <text evidence="6">Involved in correct processing of both the 5' and 3' ends of 23S rRNA precursor. Processes 30S rRNA precursor transcript even in absence of ribonuclease 3 (Rnc); Rnc processes 30S rRNA into smaller rRNA precursors.</text>
</comment>
<keyword evidence="6" id="KW-0694">RNA-binding</keyword>
<feature type="domain" description="RNase III" evidence="8">
    <location>
        <begin position="11"/>
        <end position="150"/>
    </location>
</feature>
<keyword evidence="3 6" id="KW-0540">Nuclease</keyword>
<dbReference type="PANTHER" id="PTHR34276">
    <property type="entry name" value="MINI-RIBONUCLEASE 3"/>
    <property type="match status" value="1"/>
</dbReference>
<evidence type="ECO:0000256" key="7">
    <source>
        <dbReference type="SAM" id="MobiDB-lite"/>
    </source>
</evidence>
<keyword evidence="10" id="KW-1185">Reference proteome</keyword>
<evidence type="ECO:0000256" key="2">
    <source>
        <dbReference type="ARBA" id="ARBA00022552"/>
    </source>
</evidence>
<dbReference type="Pfam" id="PF00636">
    <property type="entry name" value="Ribonuclease_3"/>
    <property type="match status" value="1"/>
</dbReference>
<evidence type="ECO:0000313" key="9">
    <source>
        <dbReference type="EMBL" id="BCK00875.1"/>
    </source>
</evidence>
<dbReference type="HAMAP" id="MF_01468">
    <property type="entry name" value="RNase_Mini_III"/>
    <property type="match status" value="1"/>
</dbReference>
<dbReference type="GO" id="GO:0006364">
    <property type="term" value="P:rRNA processing"/>
    <property type="evidence" value="ECO:0007669"/>
    <property type="project" value="UniProtKB-UniRule"/>
</dbReference>
<dbReference type="InterPro" id="IPR000999">
    <property type="entry name" value="RNase_III_dom"/>
</dbReference>
<keyword evidence="4 6" id="KW-0255">Endonuclease</keyword>
<feature type="compositionally biased region" description="Basic and acidic residues" evidence="7">
    <location>
        <begin position="160"/>
        <end position="173"/>
    </location>
</feature>
<evidence type="ECO:0000256" key="6">
    <source>
        <dbReference type="HAMAP-Rule" id="MF_01468"/>
    </source>
</evidence>
<reference evidence="9 10" key="2">
    <citation type="submission" date="2020-08" db="EMBL/GenBank/DDBJ databases">
        <authorList>
            <person name="Ueki A."/>
            <person name="Tonouchi A."/>
        </authorList>
    </citation>
    <scope>NUCLEOTIDE SEQUENCE [LARGE SCALE GENOMIC DNA]</scope>
    <source>
        <strain evidence="9 10">CTTW</strain>
    </source>
</reference>
<evidence type="ECO:0000313" key="10">
    <source>
        <dbReference type="Proteomes" id="UP000515703"/>
    </source>
</evidence>
<name>A0A7I8DU70_9FIRM</name>
<gene>
    <name evidence="6" type="primary">mrnC</name>
    <name evidence="9" type="ORF">bsdcttw_39150</name>
</gene>
<keyword evidence="6" id="KW-0963">Cytoplasm</keyword>
<keyword evidence="1 6" id="KW-0690">Ribosome biogenesis</keyword>
<evidence type="ECO:0000256" key="1">
    <source>
        <dbReference type="ARBA" id="ARBA00022517"/>
    </source>
</evidence>
<keyword evidence="5 6" id="KW-0378">Hydrolase</keyword>
<dbReference type="Proteomes" id="UP000515703">
    <property type="component" value="Chromosome"/>
</dbReference>
<comment type="subunit">
    <text evidence="6">Homodimer.</text>
</comment>